<evidence type="ECO:0000313" key="3">
    <source>
        <dbReference type="Proteomes" id="UP000239388"/>
    </source>
</evidence>
<dbReference type="SUPFAM" id="SSF53300">
    <property type="entry name" value="vWA-like"/>
    <property type="match status" value="1"/>
</dbReference>
<dbReference type="PANTHER" id="PTHR33608:SF7">
    <property type="entry name" value="DUF58 DOMAIN-CONTAINING PROTEIN"/>
    <property type="match status" value="1"/>
</dbReference>
<comment type="caution">
    <text evidence="2">The sequence shown here is derived from an EMBL/GenBank/DDBJ whole genome shotgun (WGS) entry which is preliminary data.</text>
</comment>
<name>A0A2S8F6G6_9BACT</name>
<dbReference type="InterPro" id="IPR036465">
    <property type="entry name" value="vWFA_dom_sf"/>
</dbReference>
<feature type="domain" description="DUF58" evidence="1">
    <location>
        <begin position="46"/>
        <end position="254"/>
    </location>
</feature>
<dbReference type="Gene3D" id="3.40.50.410">
    <property type="entry name" value="von Willebrand factor, type A domain"/>
    <property type="match status" value="1"/>
</dbReference>
<dbReference type="InterPro" id="IPR002881">
    <property type="entry name" value="DUF58"/>
</dbReference>
<evidence type="ECO:0000259" key="1">
    <source>
        <dbReference type="Pfam" id="PF01882"/>
    </source>
</evidence>
<dbReference type="OrthoDB" id="9780819at2"/>
<protein>
    <submittedName>
        <fullName evidence="2">DUF58 domain-containing protein</fullName>
    </submittedName>
</protein>
<accession>A0A2S8F6G6</accession>
<gene>
    <name evidence="2" type="ORF">C5Y98_27070</name>
</gene>
<evidence type="ECO:0000313" key="2">
    <source>
        <dbReference type="EMBL" id="PQO27757.1"/>
    </source>
</evidence>
<dbReference type="PANTHER" id="PTHR33608">
    <property type="entry name" value="BLL2464 PROTEIN"/>
    <property type="match status" value="1"/>
</dbReference>
<dbReference type="EMBL" id="PUIB01000027">
    <property type="protein sequence ID" value="PQO27757.1"/>
    <property type="molecule type" value="Genomic_DNA"/>
</dbReference>
<dbReference type="Pfam" id="PF01882">
    <property type="entry name" value="DUF58"/>
    <property type="match status" value="1"/>
</dbReference>
<sequence>MLPKLLDPQTLAKVQGLRLRAKHIVEGLIAGSHRSPHRGFSIEFAEHRDYAPGDDLRYLDWKVLGRTDKYYIKQFEDETNLICNLVVDVSESMRYRGPNTALSKLEYAQCLAATISWLILQQQDAVGLVTFDDQVRSLVPASGSPVQLQQVIEVLQSAESKEKTQIGPLLHELSGRLNRRGLVIVMSDFFDEVDSIMAGLKHLRYRKHDIILLQILDPAELDFPFDRPTMFHGLEAFPELLADPVSVRKAYRQEIEAFITDLRSQSLANQMDYAQIRTDQPFDAVLRNFLNHRNARLV</sequence>
<dbReference type="Proteomes" id="UP000239388">
    <property type="component" value="Unassembled WGS sequence"/>
</dbReference>
<proteinExistence type="predicted"/>
<dbReference type="CDD" id="cd00198">
    <property type="entry name" value="vWFA"/>
    <property type="match status" value="1"/>
</dbReference>
<dbReference type="AlphaFoldDB" id="A0A2S8F6G6"/>
<organism evidence="2 3">
    <name type="scientific">Blastopirellula marina</name>
    <dbReference type="NCBI Taxonomy" id="124"/>
    <lineage>
        <taxon>Bacteria</taxon>
        <taxon>Pseudomonadati</taxon>
        <taxon>Planctomycetota</taxon>
        <taxon>Planctomycetia</taxon>
        <taxon>Pirellulales</taxon>
        <taxon>Pirellulaceae</taxon>
        <taxon>Blastopirellula</taxon>
    </lineage>
</organism>
<reference evidence="2 3" key="1">
    <citation type="submission" date="2018-02" db="EMBL/GenBank/DDBJ databases">
        <title>Comparative genomes isolates from brazilian mangrove.</title>
        <authorList>
            <person name="Araujo J.E."/>
            <person name="Taketani R.G."/>
            <person name="Silva M.C.P."/>
            <person name="Loureco M.V."/>
            <person name="Andreote F.D."/>
        </authorList>
    </citation>
    <scope>NUCLEOTIDE SEQUENCE [LARGE SCALE GENOMIC DNA]</scope>
    <source>
        <strain evidence="2 3">NAP PRIS-MGV</strain>
    </source>
</reference>